<evidence type="ECO:0000256" key="2">
    <source>
        <dbReference type="SAM" id="Phobius"/>
    </source>
</evidence>
<gene>
    <name evidence="3" type="ORF">RWH45_04325</name>
</gene>
<feature type="transmembrane region" description="Helical" evidence="2">
    <location>
        <begin position="318"/>
        <end position="341"/>
    </location>
</feature>
<dbReference type="EMBL" id="JAWDIS010000001">
    <property type="protein sequence ID" value="MDU0366431.1"/>
    <property type="molecule type" value="Genomic_DNA"/>
</dbReference>
<accession>A0ABU3T513</accession>
<keyword evidence="2" id="KW-0812">Transmembrane</keyword>
<feature type="transmembrane region" description="Helical" evidence="2">
    <location>
        <begin position="203"/>
        <end position="222"/>
    </location>
</feature>
<feature type="region of interest" description="Disordered" evidence="1">
    <location>
        <begin position="1"/>
        <end position="108"/>
    </location>
</feature>
<feature type="transmembrane region" description="Helical" evidence="2">
    <location>
        <begin position="277"/>
        <end position="298"/>
    </location>
</feature>
<protein>
    <submittedName>
        <fullName evidence="3">ABC transporter</fullName>
    </submittedName>
</protein>
<dbReference type="RefSeq" id="WP_315993659.1">
    <property type="nucleotide sequence ID" value="NZ_JAWDIS010000001.1"/>
</dbReference>
<feature type="transmembrane region" description="Helical" evidence="2">
    <location>
        <begin position="242"/>
        <end position="265"/>
    </location>
</feature>
<dbReference type="Proteomes" id="UP001263371">
    <property type="component" value="Unassembled WGS sequence"/>
</dbReference>
<keyword evidence="4" id="KW-1185">Reference proteome</keyword>
<sequence>MSDHQPHGDPVAEPTNSYGDPVAEPRDDAHDVVGRAHEGLADAEAAQRDAVDSDAAQAAWDEREAHERDEAAARRDARSEHTAPVVHDASPVEPQASAAAGRTSSVDLDDEDARWAAYAASAEPEHDAPTARYATAETEAPRHDDAPTTVAPAVAAGVAGTAAGASATTATPVADEPTRAVGAPQPIFVQAPEAPRPRGNRGAAGAIGLLAAVVFAVLYLAATLGLGLLTGAFGVSELGGEALAALATAGLWVPTVAFFLGFWFLGALINRGRWGHWVVWGLVVGVIAWAGHLLGVLFAAPFWRITSSESLDLLQNNVLAPLAIVAFVLGRELTIWFGAWVSARGRRVTEINTEAQREYERTLEAGPQLSQR</sequence>
<evidence type="ECO:0000313" key="4">
    <source>
        <dbReference type="Proteomes" id="UP001263371"/>
    </source>
</evidence>
<reference evidence="3 4" key="1">
    <citation type="submission" date="2023-09" db="EMBL/GenBank/DDBJ databases">
        <title>Microbacterium fusihabitans sp. nov., Microbacterium phycihabitans sp. nov., and Microbacterium cervinum sp. nov., isolated from dried seaweeds of beach.</title>
        <authorList>
            <person name="Lee S.D."/>
        </authorList>
    </citation>
    <scope>NUCLEOTIDE SEQUENCE [LARGE SCALE GENOMIC DNA]</scope>
    <source>
        <strain evidence="3 4">KSW4-17</strain>
    </source>
</reference>
<organism evidence="3 4">
    <name type="scientific">Microbacterium galbum</name>
    <dbReference type="NCBI Taxonomy" id="3075994"/>
    <lineage>
        <taxon>Bacteria</taxon>
        <taxon>Bacillati</taxon>
        <taxon>Actinomycetota</taxon>
        <taxon>Actinomycetes</taxon>
        <taxon>Micrococcales</taxon>
        <taxon>Microbacteriaceae</taxon>
        <taxon>Microbacterium</taxon>
    </lineage>
</organism>
<feature type="compositionally biased region" description="Basic and acidic residues" evidence="1">
    <location>
        <begin position="60"/>
        <end position="81"/>
    </location>
</feature>
<comment type="caution">
    <text evidence="3">The sequence shown here is derived from an EMBL/GenBank/DDBJ whole genome shotgun (WGS) entry which is preliminary data.</text>
</comment>
<proteinExistence type="predicted"/>
<name>A0ABU3T513_9MICO</name>
<evidence type="ECO:0000313" key="3">
    <source>
        <dbReference type="EMBL" id="MDU0366431.1"/>
    </source>
</evidence>
<keyword evidence="2" id="KW-1133">Transmembrane helix</keyword>
<evidence type="ECO:0000256" key="1">
    <source>
        <dbReference type="SAM" id="MobiDB-lite"/>
    </source>
</evidence>
<keyword evidence="2" id="KW-0472">Membrane</keyword>
<feature type="compositionally biased region" description="Basic and acidic residues" evidence="1">
    <location>
        <begin position="23"/>
        <end position="51"/>
    </location>
</feature>